<sequence>MTAESIWITGAHGFIGKHLARTLAELGCQVSGLGHGSWPEQHAADWGVTRWINGEIHSGNLQLLQQLAGTPDVVYHLAGGSSVGGAIANPREDFFRTVCSTMELLEWLRLNAPKARLVVVSSAAVYGASHQSAISEDDLQVPYSPYGYHKLIMEQLCQSYAATYGTQVVVARLFSVYGSFLQKQLLWDLCVKLESGMPTVVLGGTGGELRDWTDVRDVARALCSVKELASDTVPIFNVGTGKATSVHDVALIVLNAWPTKATITFSGNSRRGDPFSLVANNSRLQELGFEWTISVESGIYNYVEWYLSYVRRGT</sequence>
<organism evidence="3">
    <name type="scientific">mine drainage metagenome</name>
    <dbReference type="NCBI Taxonomy" id="410659"/>
    <lineage>
        <taxon>unclassified sequences</taxon>
        <taxon>metagenomes</taxon>
        <taxon>ecological metagenomes</taxon>
    </lineage>
</organism>
<accession>A0A1J5S078</accession>
<reference evidence="3" key="1">
    <citation type="submission" date="2016-10" db="EMBL/GenBank/DDBJ databases">
        <title>Sequence of Gallionella enrichment culture.</title>
        <authorList>
            <person name="Poehlein A."/>
            <person name="Muehling M."/>
            <person name="Daniel R."/>
        </authorList>
    </citation>
    <scope>NUCLEOTIDE SEQUENCE</scope>
</reference>
<dbReference type="EC" id="1.1.1.281" evidence="3"/>
<dbReference type="GO" id="GO:0033705">
    <property type="term" value="F:GDP-4-dehydro-6-deoxy-D-mannose reductase activity"/>
    <property type="evidence" value="ECO:0007669"/>
    <property type="project" value="UniProtKB-EC"/>
</dbReference>
<comment type="caution">
    <text evidence="3">The sequence shown here is derived from an EMBL/GenBank/DDBJ whole genome shotgun (WGS) entry which is preliminary data.</text>
</comment>
<dbReference type="PANTHER" id="PTHR43000">
    <property type="entry name" value="DTDP-D-GLUCOSE 4,6-DEHYDRATASE-RELATED"/>
    <property type="match status" value="1"/>
</dbReference>
<evidence type="ECO:0000259" key="2">
    <source>
        <dbReference type="Pfam" id="PF01370"/>
    </source>
</evidence>
<dbReference type="CDD" id="cd08946">
    <property type="entry name" value="SDR_e"/>
    <property type="match status" value="1"/>
</dbReference>
<dbReference type="InterPro" id="IPR001509">
    <property type="entry name" value="Epimerase_deHydtase"/>
</dbReference>
<dbReference type="Pfam" id="PF01370">
    <property type="entry name" value="Epimerase"/>
    <property type="match status" value="1"/>
</dbReference>
<dbReference type="Gene3D" id="3.40.50.720">
    <property type="entry name" value="NAD(P)-binding Rossmann-like Domain"/>
    <property type="match status" value="1"/>
</dbReference>
<comment type="similarity">
    <text evidence="1">Belongs to the NAD(P)-dependent epimerase/dehydratase family.</text>
</comment>
<evidence type="ECO:0000256" key="1">
    <source>
        <dbReference type="ARBA" id="ARBA00007637"/>
    </source>
</evidence>
<dbReference type="InterPro" id="IPR036291">
    <property type="entry name" value="NAD(P)-bd_dom_sf"/>
</dbReference>
<dbReference type="AlphaFoldDB" id="A0A1J5S078"/>
<evidence type="ECO:0000313" key="3">
    <source>
        <dbReference type="EMBL" id="OIQ97567.1"/>
    </source>
</evidence>
<protein>
    <submittedName>
        <fullName evidence="3">GDP-6-deoxy-D-mannose reductase</fullName>
        <ecNumber evidence="3">1.1.1.281</ecNumber>
    </submittedName>
</protein>
<dbReference type="EMBL" id="MLJW01000131">
    <property type="protein sequence ID" value="OIQ97567.1"/>
    <property type="molecule type" value="Genomic_DNA"/>
</dbReference>
<feature type="domain" description="NAD-dependent epimerase/dehydratase" evidence="2">
    <location>
        <begin position="6"/>
        <end position="239"/>
    </location>
</feature>
<dbReference type="SUPFAM" id="SSF51735">
    <property type="entry name" value="NAD(P)-binding Rossmann-fold domains"/>
    <property type="match status" value="1"/>
</dbReference>
<proteinExistence type="inferred from homology"/>
<gene>
    <name evidence="3" type="primary">rmd_2</name>
    <name evidence="3" type="ORF">GALL_204510</name>
</gene>
<name>A0A1J5S078_9ZZZZ</name>
<keyword evidence="3" id="KW-0560">Oxidoreductase</keyword>